<dbReference type="Proteomes" id="UP000054477">
    <property type="component" value="Unassembled WGS sequence"/>
</dbReference>
<reference evidence="2" key="2">
    <citation type="submission" date="2015-01" db="EMBL/GenBank/DDBJ databases">
        <title>Evolutionary Origins and Diversification of the Mycorrhizal Mutualists.</title>
        <authorList>
            <consortium name="DOE Joint Genome Institute"/>
            <consortium name="Mycorrhizal Genomics Consortium"/>
            <person name="Kohler A."/>
            <person name="Kuo A."/>
            <person name="Nagy L.G."/>
            <person name="Floudas D."/>
            <person name="Copeland A."/>
            <person name="Barry K.W."/>
            <person name="Cichocki N."/>
            <person name="Veneault-Fourrey C."/>
            <person name="LaButti K."/>
            <person name="Lindquist E.A."/>
            <person name="Lipzen A."/>
            <person name="Lundell T."/>
            <person name="Morin E."/>
            <person name="Murat C."/>
            <person name="Riley R."/>
            <person name="Ohm R."/>
            <person name="Sun H."/>
            <person name="Tunlid A."/>
            <person name="Henrissat B."/>
            <person name="Grigoriev I.V."/>
            <person name="Hibbett D.S."/>
            <person name="Martin F."/>
        </authorList>
    </citation>
    <scope>NUCLEOTIDE SEQUENCE [LARGE SCALE GENOMIC DNA]</scope>
    <source>
        <strain evidence="2">LaAM-08-1</strain>
    </source>
</reference>
<evidence type="ECO:0000313" key="2">
    <source>
        <dbReference type="Proteomes" id="UP000054477"/>
    </source>
</evidence>
<keyword evidence="2" id="KW-1185">Reference proteome</keyword>
<gene>
    <name evidence="1" type="ORF">K443DRAFT_550083</name>
</gene>
<proteinExistence type="predicted"/>
<evidence type="ECO:0000313" key="1">
    <source>
        <dbReference type="EMBL" id="KIK01720.1"/>
    </source>
</evidence>
<protein>
    <submittedName>
        <fullName evidence="1">Uncharacterized protein</fullName>
    </submittedName>
</protein>
<reference evidence="1 2" key="1">
    <citation type="submission" date="2014-04" db="EMBL/GenBank/DDBJ databases">
        <authorList>
            <consortium name="DOE Joint Genome Institute"/>
            <person name="Kuo A."/>
            <person name="Kohler A."/>
            <person name="Nagy L.G."/>
            <person name="Floudas D."/>
            <person name="Copeland A."/>
            <person name="Barry K.W."/>
            <person name="Cichocki N."/>
            <person name="Veneault-Fourrey C."/>
            <person name="LaButti K."/>
            <person name="Lindquist E.A."/>
            <person name="Lipzen A."/>
            <person name="Lundell T."/>
            <person name="Morin E."/>
            <person name="Murat C."/>
            <person name="Sun H."/>
            <person name="Tunlid A."/>
            <person name="Henrissat B."/>
            <person name="Grigoriev I.V."/>
            <person name="Hibbett D.S."/>
            <person name="Martin F."/>
            <person name="Nordberg H.P."/>
            <person name="Cantor M.N."/>
            <person name="Hua S.X."/>
        </authorList>
    </citation>
    <scope>NUCLEOTIDE SEQUENCE [LARGE SCALE GENOMIC DNA]</scope>
    <source>
        <strain evidence="1 2">LaAM-08-1</strain>
    </source>
</reference>
<sequence>MPPLLANLDASCLSIDTSLHIIYFTVDDLQRLHRGAFNGRGPVPESKQNALKKRLLENLELVFGLGKEDGLAEELSKDLVGSTRDSEATRARLIGRAVQVQAERDDRRVALAVSADLDTPWMTRCQRLVGELGFVELFNLSPTGVSADGVRDDDAVLVFGSFQMIIREFLF</sequence>
<organism evidence="1 2">
    <name type="scientific">Laccaria amethystina LaAM-08-1</name>
    <dbReference type="NCBI Taxonomy" id="1095629"/>
    <lineage>
        <taxon>Eukaryota</taxon>
        <taxon>Fungi</taxon>
        <taxon>Dikarya</taxon>
        <taxon>Basidiomycota</taxon>
        <taxon>Agaricomycotina</taxon>
        <taxon>Agaricomycetes</taxon>
        <taxon>Agaricomycetidae</taxon>
        <taxon>Agaricales</taxon>
        <taxon>Agaricineae</taxon>
        <taxon>Hydnangiaceae</taxon>
        <taxon>Laccaria</taxon>
    </lineage>
</organism>
<accession>A0A0C9WSC7</accession>
<dbReference type="HOGENOM" id="CLU_1563116_0_0_1"/>
<dbReference type="EMBL" id="KN838602">
    <property type="protein sequence ID" value="KIK01720.1"/>
    <property type="molecule type" value="Genomic_DNA"/>
</dbReference>
<name>A0A0C9WSC7_9AGAR</name>
<dbReference type="AlphaFoldDB" id="A0A0C9WSC7"/>